<dbReference type="STRING" id="575540.Isop_0999"/>
<evidence type="ECO:0000256" key="1">
    <source>
        <dbReference type="ARBA" id="ARBA00009353"/>
    </source>
</evidence>
<dbReference type="EMBL" id="CP002353">
    <property type="protein sequence ID" value="ADV61588.1"/>
    <property type="molecule type" value="Genomic_DNA"/>
</dbReference>
<dbReference type="InterPro" id="IPR001509">
    <property type="entry name" value="Epimerase_deHydtase"/>
</dbReference>
<dbReference type="eggNOG" id="COG1090">
    <property type="taxonomic scope" value="Bacteria"/>
</dbReference>
<organism evidence="4 5">
    <name type="scientific">Isosphaera pallida (strain ATCC 43644 / DSM 9630 / IS1B)</name>
    <dbReference type="NCBI Taxonomy" id="575540"/>
    <lineage>
        <taxon>Bacteria</taxon>
        <taxon>Pseudomonadati</taxon>
        <taxon>Planctomycetota</taxon>
        <taxon>Planctomycetia</taxon>
        <taxon>Isosphaerales</taxon>
        <taxon>Isosphaeraceae</taxon>
        <taxon>Isosphaera</taxon>
    </lineage>
</organism>
<dbReference type="InParanoid" id="E8R3M1"/>
<dbReference type="Proteomes" id="UP000008631">
    <property type="component" value="Chromosome"/>
</dbReference>
<dbReference type="InterPro" id="IPR036291">
    <property type="entry name" value="NAD(P)-bd_dom_sf"/>
</dbReference>
<dbReference type="Gene3D" id="3.40.50.720">
    <property type="entry name" value="NAD(P)-binding Rossmann-like Domain"/>
    <property type="match status" value="1"/>
</dbReference>
<evidence type="ECO:0000313" key="4">
    <source>
        <dbReference type="EMBL" id="ADV61588.1"/>
    </source>
</evidence>
<evidence type="ECO:0000259" key="2">
    <source>
        <dbReference type="Pfam" id="PF01370"/>
    </source>
</evidence>
<feature type="domain" description="DUF1731" evidence="3">
    <location>
        <begin position="294"/>
        <end position="338"/>
    </location>
</feature>
<dbReference type="KEGG" id="ipa:Isop_0999"/>
<gene>
    <name evidence="4" type="ordered locus">Isop_0999</name>
</gene>
<reference key="1">
    <citation type="submission" date="2010-11" db="EMBL/GenBank/DDBJ databases">
        <title>The complete sequence of chromosome of Isophaera pallida ATCC 43644.</title>
        <authorList>
            <consortium name="US DOE Joint Genome Institute (JGI-PGF)"/>
            <person name="Lucas S."/>
            <person name="Copeland A."/>
            <person name="Lapidus A."/>
            <person name="Bruce D."/>
            <person name="Goodwin L."/>
            <person name="Pitluck S."/>
            <person name="Kyrpides N."/>
            <person name="Mavromatis K."/>
            <person name="Pagani I."/>
            <person name="Ivanova N."/>
            <person name="Saunders E."/>
            <person name="Brettin T."/>
            <person name="Detter J.C."/>
            <person name="Han C."/>
            <person name="Tapia R."/>
            <person name="Land M."/>
            <person name="Hauser L."/>
            <person name="Markowitz V."/>
            <person name="Cheng J.-F."/>
            <person name="Hugenholtz P."/>
            <person name="Woyke T."/>
            <person name="Wu D."/>
            <person name="Eisen J.A."/>
        </authorList>
    </citation>
    <scope>NUCLEOTIDE SEQUENCE</scope>
    <source>
        <strain>ATCC 43644</strain>
    </source>
</reference>
<dbReference type="InterPro" id="IPR010099">
    <property type="entry name" value="SDR39U1"/>
</dbReference>
<dbReference type="Pfam" id="PF01370">
    <property type="entry name" value="Epimerase"/>
    <property type="match status" value="1"/>
</dbReference>
<dbReference type="InterPro" id="IPR013549">
    <property type="entry name" value="DUF1731"/>
</dbReference>
<keyword evidence="5" id="KW-1185">Reference proteome</keyword>
<feature type="domain" description="NAD-dependent epimerase/dehydratase" evidence="2">
    <location>
        <begin position="6"/>
        <end position="258"/>
    </location>
</feature>
<evidence type="ECO:0008006" key="6">
    <source>
        <dbReference type="Google" id="ProtNLM"/>
    </source>
</evidence>
<dbReference type="HOGENOM" id="CLU_047373_1_0_0"/>
<sequence length="346" mass="37363">MTSRRVLVLGGSGLIGRGIVNILKIRGDQPVILSRDPEAARRRFGSSQANGVATTQLEWVQGDPTQEGPWTEEVARADAVINLVGHPVFPSGPVAFLSQRWNQATKNLIRSSRVESTRLVSQAIARARETRGQGPAVWVQASAIGYYGPTGDAELDESAPPGSDFLAEVCVEWERMTETARSQGVRVVVVRVGVVLEPTGGALSVMVPLFRWIPGAAAPVGGLPGYNPLLPSNGAQWLSWIHHRDIVALFLWALDHPELTGPLNGTAPKPVRNAEFTRELAAVLKRPALPIGPPKALMRLLLGEGADVIATGQRVLPRRALEGGFAFAFPDLKPALEDFFRPRSNR</sequence>
<dbReference type="PANTHER" id="PTHR11092:SF0">
    <property type="entry name" value="EPIMERASE FAMILY PROTEIN SDR39U1"/>
    <property type="match status" value="1"/>
</dbReference>
<reference evidence="4 5" key="2">
    <citation type="journal article" date="2011" name="Stand. Genomic Sci.">
        <title>Complete genome sequence of Isosphaera pallida type strain (IS1B).</title>
        <authorList>
            <consortium name="US DOE Joint Genome Institute (JGI-PGF)"/>
            <person name="Goker M."/>
            <person name="Cleland D."/>
            <person name="Saunders E."/>
            <person name="Lapidus A."/>
            <person name="Nolan M."/>
            <person name="Lucas S."/>
            <person name="Hammon N."/>
            <person name="Deshpande S."/>
            <person name="Cheng J.F."/>
            <person name="Tapia R."/>
            <person name="Han C."/>
            <person name="Goodwin L."/>
            <person name="Pitluck S."/>
            <person name="Liolios K."/>
            <person name="Pagani I."/>
            <person name="Ivanova N."/>
            <person name="Mavromatis K."/>
            <person name="Pati A."/>
            <person name="Chen A."/>
            <person name="Palaniappan K."/>
            <person name="Land M."/>
            <person name="Hauser L."/>
            <person name="Chang Y.J."/>
            <person name="Jeffries C.D."/>
            <person name="Detter J.C."/>
            <person name="Beck B."/>
            <person name="Woyke T."/>
            <person name="Bristow J."/>
            <person name="Eisen J.A."/>
            <person name="Markowitz V."/>
            <person name="Hugenholtz P."/>
            <person name="Kyrpides N.C."/>
            <person name="Klenk H.P."/>
        </authorList>
    </citation>
    <scope>NUCLEOTIDE SEQUENCE [LARGE SCALE GENOMIC DNA]</scope>
    <source>
        <strain evidence="5">ATCC 43644 / DSM 9630 / IS1B</strain>
    </source>
</reference>
<comment type="similarity">
    <text evidence="1">Belongs to the NAD(P)-dependent epimerase/dehydratase family. SDR39U1 subfamily.</text>
</comment>
<evidence type="ECO:0000313" key="5">
    <source>
        <dbReference type="Proteomes" id="UP000008631"/>
    </source>
</evidence>
<dbReference type="NCBIfam" id="TIGR01777">
    <property type="entry name" value="yfcH"/>
    <property type="match status" value="1"/>
</dbReference>
<dbReference type="Pfam" id="PF08338">
    <property type="entry name" value="DUF1731"/>
    <property type="match status" value="1"/>
</dbReference>
<proteinExistence type="inferred from homology"/>
<dbReference type="FunCoup" id="E8R3M1">
    <property type="interactions" value="316"/>
</dbReference>
<dbReference type="AlphaFoldDB" id="E8R3M1"/>
<protein>
    <recommendedName>
        <fullName evidence="6">NAD-dependent epimerase/dehydratase</fullName>
    </recommendedName>
</protein>
<dbReference type="PANTHER" id="PTHR11092">
    <property type="entry name" value="SUGAR NUCLEOTIDE EPIMERASE RELATED"/>
    <property type="match status" value="1"/>
</dbReference>
<name>E8R3M1_ISOPI</name>
<dbReference type="SUPFAM" id="SSF51735">
    <property type="entry name" value="NAD(P)-binding Rossmann-fold domains"/>
    <property type="match status" value="1"/>
</dbReference>
<evidence type="ECO:0000259" key="3">
    <source>
        <dbReference type="Pfam" id="PF08338"/>
    </source>
</evidence>
<accession>E8R3M1</accession>